<dbReference type="CDD" id="cd21936">
    <property type="entry name" value="ZIP_TSC22D"/>
    <property type="match status" value="1"/>
</dbReference>
<dbReference type="PANTHER" id="PTHR46745:SF1">
    <property type="entry name" value="TSC22 DOMAIN FAMILY PROTEIN 1"/>
    <property type="match status" value="1"/>
</dbReference>
<dbReference type="GO" id="GO:0005634">
    <property type="term" value="C:nucleus"/>
    <property type="evidence" value="ECO:0007669"/>
    <property type="project" value="TreeGrafter"/>
</dbReference>
<evidence type="ECO:0000313" key="3">
    <source>
        <dbReference type="Proteomes" id="UP000887540"/>
    </source>
</evidence>
<feature type="coiled-coil region" evidence="1">
    <location>
        <begin position="356"/>
        <end position="390"/>
    </location>
</feature>
<feature type="compositionally biased region" description="Polar residues" evidence="2">
    <location>
        <begin position="155"/>
        <end position="177"/>
    </location>
</feature>
<dbReference type="GO" id="GO:0008284">
    <property type="term" value="P:positive regulation of cell population proliferation"/>
    <property type="evidence" value="ECO:0007669"/>
    <property type="project" value="TreeGrafter"/>
</dbReference>
<evidence type="ECO:0000313" key="4">
    <source>
        <dbReference type="WBParaSite" id="ACRNAN_Path_586.g2201.t1"/>
    </source>
</evidence>
<protein>
    <submittedName>
        <fullName evidence="4">Uncharacterized protein</fullName>
    </submittedName>
</protein>
<dbReference type="Gene3D" id="1.20.5.490">
    <property type="entry name" value="Single helix bin"/>
    <property type="match status" value="1"/>
</dbReference>
<dbReference type="Proteomes" id="UP000887540">
    <property type="component" value="Unplaced"/>
</dbReference>
<evidence type="ECO:0000256" key="1">
    <source>
        <dbReference type="SAM" id="Coils"/>
    </source>
</evidence>
<feature type="region of interest" description="Disordered" evidence="2">
    <location>
        <begin position="216"/>
        <end position="251"/>
    </location>
</feature>
<dbReference type="WBParaSite" id="ACRNAN_Path_586.g2201.t1">
    <property type="protein sequence ID" value="ACRNAN_Path_586.g2201.t1"/>
    <property type="gene ID" value="ACRNAN_Path_586.g2201"/>
</dbReference>
<organism evidence="3 4">
    <name type="scientific">Acrobeloides nanus</name>
    <dbReference type="NCBI Taxonomy" id="290746"/>
    <lineage>
        <taxon>Eukaryota</taxon>
        <taxon>Metazoa</taxon>
        <taxon>Ecdysozoa</taxon>
        <taxon>Nematoda</taxon>
        <taxon>Chromadorea</taxon>
        <taxon>Rhabditida</taxon>
        <taxon>Tylenchina</taxon>
        <taxon>Cephalobomorpha</taxon>
        <taxon>Cephaloboidea</taxon>
        <taxon>Cephalobidae</taxon>
        <taxon>Acrobeloides</taxon>
    </lineage>
</organism>
<feature type="compositionally biased region" description="Basic and acidic residues" evidence="2">
    <location>
        <begin position="45"/>
        <end position="58"/>
    </location>
</feature>
<name>A0A914C8R4_9BILA</name>
<feature type="region of interest" description="Disordered" evidence="2">
    <location>
        <begin position="1"/>
        <end position="81"/>
    </location>
</feature>
<evidence type="ECO:0000256" key="2">
    <source>
        <dbReference type="SAM" id="MobiDB-lite"/>
    </source>
</evidence>
<dbReference type="GO" id="GO:0043066">
    <property type="term" value="P:negative regulation of apoptotic process"/>
    <property type="evidence" value="ECO:0007669"/>
    <property type="project" value="TreeGrafter"/>
</dbReference>
<feature type="region of interest" description="Disordered" evidence="2">
    <location>
        <begin position="155"/>
        <end position="203"/>
    </location>
</feature>
<dbReference type="SUPFAM" id="SSF58026">
    <property type="entry name" value="Delta-sleep-inducing peptide immunoreactive peptide"/>
    <property type="match status" value="1"/>
</dbReference>
<proteinExistence type="predicted"/>
<keyword evidence="3" id="KW-1185">Reference proteome</keyword>
<sequence>MMLSNVDGVQKRKDSGNHLKPTLSNAAGAPTKILESLKRSTSTEGRFHIIDEKRKDSSSDFDDDDESSDDNSPIPFNRSHSGFIRKCSSRTGISQLVKPSSASQPKMTTSASRFKIVPLETKYKRGRWECWDYYDDKKTIRDDIERPSKVSFAISNSVHGSNSTTPTSPKQPVTHSSIPIAPPNKPAASHTPEVQFAPRTQQPPTFVLEFSDDSDRENLPTFDDQPNLSTHKIPANRNRMLPNDETPAGKDFPIDESSLNLLSASPDAVLMSGRNTPSELLQQYGLERSLNATYNDHSILGLLPPGSASNDTRRGANMSWNSAIHSNSGNSVGGLPATAIDSKIEQAMDLVKTHLMYAVREEIEQLRTRIMDLETTVIQLEAENSILREHVPADILKNLNFNSSSTAVAQ</sequence>
<reference evidence="4" key="1">
    <citation type="submission" date="2022-11" db="UniProtKB">
        <authorList>
            <consortium name="WormBaseParasite"/>
        </authorList>
    </citation>
    <scope>IDENTIFICATION</scope>
</reference>
<dbReference type="GO" id="GO:0006357">
    <property type="term" value="P:regulation of transcription by RNA polymerase II"/>
    <property type="evidence" value="ECO:0007669"/>
    <property type="project" value="InterPro"/>
</dbReference>
<feature type="compositionally biased region" description="Acidic residues" evidence="2">
    <location>
        <begin position="59"/>
        <end position="69"/>
    </location>
</feature>
<dbReference type="AlphaFoldDB" id="A0A914C8R4"/>
<dbReference type="InterPro" id="IPR000580">
    <property type="entry name" value="TSC22/Bun"/>
</dbReference>
<keyword evidence="1" id="KW-0175">Coiled coil</keyword>
<dbReference type="PANTHER" id="PTHR46745">
    <property type="entry name" value="TSC22 DOMAIN FAMILY PROTEIN 1"/>
    <property type="match status" value="1"/>
</dbReference>
<dbReference type="GO" id="GO:0005829">
    <property type="term" value="C:cytosol"/>
    <property type="evidence" value="ECO:0007669"/>
    <property type="project" value="TreeGrafter"/>
</dbReference>
<dbReference type="Pfam" id="PF01166">
    <property type="entry name" value="TSC22"/>
    <property type="match status" value="1"/>
</dbReference>
<accession>A0A914C8R4</accession>